<proteinExistence type="predicted"/>
<evidence type="ECO:0000313" key="2">
    <source>
        <dbReference type="EMBL" id="GAA1513458.1"/>
    </source>
</evidence>
<evidence type="ECO:0000313" key="3">
    <source>
        <dbReference type="Proteomes" id="UP001501470"/>
    </source>
</evidence>
<evidence type="ECO:0000256" key="1">
    <source>
        <dbReference type="SAM" id="MobiDB-lite"/>
    </source>
</evidence>
<name>A0ABN2A856_9ACTN</name>
<dbReference type="EMBL" id="BAAAQD010000005">
    <property type="protein sequence ID" value="GAA1513458.1"/>
    <property type="molecule type" value="Genomic_DNA"/>
</dbReference>
<gene>
    <name evidence="2" type="ORF">GCM10009827_030040</name>
</gene>
<dbReference type="Proteomes" id="UP001501470">
    <property type="component" value="Unassembled WGS sequence"/>
</dbReference>
<organism evidence="2 3">
    <name type="scientific">Dactylosporangium maewongense</name>
    <dbReference type="NCBI Taxonomy" id="634393"/>
    <lineage>
        <taxon>Bacteria</taxon>
        <taxon>Bacillati</taxon>
        <taxon>Actinomycetota</taxon>
        <taxon>Actinomycetes</taxon>
        <taxon>Micromonosporales</taxon>
        <taxon>Micromonosporaceae</taxon>
        <taxon>Dactylosporangium</taxon>
    </lineage>
</organism>
<feature type="region of interest" description="Disordered" evidence="1">
    <location>
        <begin position="20"/>
        <end position="69"/>
    </location>
</feature>
<protein>
    <submittedName>
        <fullName evidence="2">Uncharacterized protein</fullName>
    </submittedName>
</protein>
<keyword evidence="3" id="KW-1185">Reference proteome</keyword>
<accession>A0ABN2A856</accession>
<sequence>MLFARGTPLLWTVIDEAALRGEGDRSRPAPAAGSGRQPVTSHSWGGPAPPQVHAKVGTSDARSVQGRAG</sequence>
<reference evidence="2 3" key="1">
    <citation type="journal article" date="2019" name="Int. J. Syst. Evol. Microbiol.">
        <title>The Global Catalogue of Microorganisms (GCM) 10K type strain sequencing project: providing services to taxonomists for standard genome sequencing and annotation.</title>
        <authorList>
            <consortium name="The Broad Institute Genomics Platform"/>
            <consortium name="The Broad Institute Genome Sequencing Center for Infectious Disease"/>
            <person name="Wu L."/>
            <person name="Ma J."/>
        </authorList>
    </citation>
    <scope>NUCLEOTIDE SEQUENCE [LARGE SCALE GENOMIC DNA]</scope>
    <source>
        <strain evidence="2 3">JCM 15933</strain>
    </source>
</reference>
<comment type="caution">
    <text evidence="2">The sequence shown here is derived from an EMBL/GenBank/DDBJ whole genome shotgun (WGS) entry which is preliminary data.</text>
</comment>